<dbReference type="Pfam" id="PF13620">
    <property type="entry name" value="CarboxypepD_reg"/>
    <property type="match status" value="2"/>
</dbReference>
<accession>A0A1N7DFG8</accession>
<protein>
    <submittedName>
        <fullName evidence="1">Carboxypeptidase regulatory-like domain-containing protein</fullName>
    </submittedName>
</protein>
<evidence type="ECO:0000313" key="2">
    <source>
        <dbReference type="Proteomes" id="UP000186218"/>
    </source>
</evidence>
<dbReference type="EMBL" id="FTNT01000002">
    <property type="protein sequence ID" value="SIR74566.1"/>
    <property type="molecule type" value="Genomic_DNA"/>
</dbReference>
<dbReference type="GO" id="GO:0004180">
    <property type="term" value="F:carboxypeptidase activity"/>
    <property type="evidence" value="ECO:0007669"/>
    <property type="project" value="UniProtKB-KW"/>
</dbReference>
<name>A0A1N7DFG8_9NOCA</name>
<proteinExistence type="predicted"/>
<dbReference type="Proteomes" id="UP000186218">
    <property type="component" value="Unassembled WGS sequence"/>
</dbReference>
<dbReference type="OrthoDB" id="7375466at2"/>
<dbReference type="STRING" id="1344003.SAMN05445060_0598"/>
<dbReference type="RefSeq" id="WP_076477267.1">
    <property type="nucleotide sequence ID" value="NZ_FTNT01000002.1"/>
</dbReference>
<dbReference type="SUPFAM" id="SSF49464">
    <property type="entry name" value="Carboxypeptidase regulatory domain-like"/>
    <property type="match status" value="1"/>
</dbReference>
<keyword evidence="1" id="KW-0378">Hydrolase</keyword>
<sequence length="267" mass="26828">MESATNGHHADLTSAIRGVVRHADGHGVSAPVVTVIDQHGHQIGRTTGDGDGRFTVTVSGAHPRPLVVIATADGHDPTAVSAASPGVTDTEIVLSAIARLRGIVTEADGTRPVVGATVAVADSRGDVTTARRTGVDGAFEFRGLTAATYTLVVTATGHDPSAQSITVSDTAVADIAVDLRATADLTGTVVDGIDAHPVSHSQIVLLDATGETVATTATDTDGHYRFGGVGAGEHTVIANGYAPAATTVDIAGGRVLTHDFVLGAPAT</sequence>
<keyword evidence="1" id="KW-0645">Protease</keyword>
<gene>
    <name evidence="1" type="ORF">SAMN05445060_0598</name>
</gene>
<organism evidence="1 2">
    <name type="scientific">Williamsia sterculiae</name>
    <dbReference type="NCBI Taxonomy" id="1344003"/>
    <lineage>
        <taxon>Bacteria</taxon>
        <taxon>Bacillati</taxon>
        <taxon>Actinomycetota</taxon>
        <taxon>Actinomycetes</taxon>
        <taxon>Mycobacteriales</taxon>
        <taxon>Nocardiaceae</taxon>
        <taxon>Williamsia</taxon>
    </lineage>
</organism>
<dbReference type="InterPro" id="IPR008969">
    <property type="entry name" value="CarboxyPept-like_regulatory"/>
</dbReference>
<keyword evidence="1" id="KW-0121">Carboxypeptidase</keyword>
<reference evidence="1 2" key="1">
    <citation type="submission" date="2017-01" db="EMBL/GenBank/DDBJ databases">
        <authorList>
            <person name="Mah S.A."/>
            <person name="Swanson W.J."/>
            <person name="Moy G.W."/>
            <person name="Vacquier V.D."/>
        </authorList>
    </citation>
    <scope>NUCLEOTIDE SEQUENCE [LARGE SCALE GENOMIC DNA]</scope>
    <source>
        <strain evidence="1 2">CPCC 203464</strain>
    </source>
</reference>
<dbReference type="SUPFAM" id="SSF49478">
    <property type="entry name" value="Cna protein B-type domain"/>
    <property type="match status" value="2"/>
</dbReference>
<dbReference type="Gene3D" id="2.60.40.1120">
    <property type="entry name" value="Carboxypeptidase-like, regulatory domain"/>
    <property type="match status" value="2"/>
</dbReference>
<evidence type="ECO:0000313" key="1">
    <source>
        <dbReference type="EMBL" id="SIR74566.1"/>
    </source>
</evidence>
<keyword evidence="2" id="KW-1185">Reference proteome</keyword>
<dbReference type="AlphaFoldDB" id="A0A1N7DFG8"/>